<keyword evidence="2" id="KW-1185">Reference proteome</keyword>
<dbReference type="AlphaFoldDB" id="A0A345JPL3"/>
<evidence type="ECO:0000313" key="2">
    <source>
        <dbReference type="Proteomes" id="UP000253862"/>
    </source>
</evidence>
<name>A0A345JPL3_9GAMM</name>
<dbReference type="KEGG" id="foo:CGC45_00965"/>
<evidence type="ECO:0000313" key="1">
    <source>
        <dbReference type="EMBL" id="AXH29259.1"/>
    </source>
</evidence>
<sequence length="342" mass="39475">MTNNPNKDAISILNQGRSLSQSSRISINSNLRQLSTSYEATNKEFLIDLCIEATTYVKYKFLGGGRTIHIDNLAYVVPDNLGLAIKDMLSKLRISPEDFIRELAQKLQKVDTSRYKVGRSAWTKSLYENPYYVLTEVKRKIMLTDTISGNFKLEDRDIAQFYKDVNRQTQVKIIKGNKKMVIGPNYDQEDKQRSTLQQQDKLTNKIRDFLGCDEFNKNKHSIFGCHQGILADIMATYYDMGNSVERVKAQLLIDTRNTRSATTFFKIDLDTQNHLLFLKRIKRFSEDSISILDQDEQDAYKSLFGDNYQQLLLRPRGFAVDAVVNLDFNNKRFTCNATFTKN</sequence>
<dbReference type="RefSeq" id="WP_071628554.1">
    <property type="nucleotide sequence ID" value="NZ_CP022375.1"/>
</dbReference>
<reference evidence="1 2" key="1">
    <citation type="submission" date="2017-07" db="EMBL/GenBank/DDBJ databases">
        <title>Complete genome sequences and comparative analysis of the novel pathogen Francisella opportunistica.</title>
        <authorList>
            <person name="Dietrich E.A."/>
            <person name="Kingry L.C."/>
            <person name="Petersen J.M."/>
        </authorList>
    </citation>
    <scope>NUCLEOTIDE SEQUENCE [LARGE SCALE GENOMIC DNA]</scope>
    <source>
        <strain evidence="1 2">14-2155</strain>
    </source>
</reference>
<dbReference type="OrthoDB" id="9977207at2"/>
<gene>
    <name evidence="1" type="ORF">CGC43_00970</name>
</gene>
<dbReference type="EMBL" id="CP022375">
    <property type="protein sequence ID" value="AXH29259.1"/>
    <property type="molecule type" value="Genomic_DNA"/>
</dbReference>
<protein>
    <submittedName>
        <fullName evidence="1">Uncharacterized protein</fullName>
    </submittedName>
</protein>
<dbReference type="Proteomes" id="UP000253862">
    <property type="component" value="Chromosome"/>
</dbReference>
<proteinExistence type="predicted"/>
<accession>A0A345JPL3</accession>
<organism evidence="1 2">
    <name type="scientific">Francisella opportunistica</name>
    <dbReference type="NCBI Taxonomy" id="2016517"/>
    <lineage>
        <taxon>Bacteria</taxon>
        <taxon>Pseudomonadati</taxon>
        <taxon>Pseudomonadota</taxon>
        <taxon>Gammaproteobacteria</taxon>
        <taxon>Thiotrichales</taxon>
        <taxon>Francisellaceae</taxon>
        <taxon>Francisella</taxon>
    </lineage>
</organism>